<reference evidence="11 12" key="1">
    <citation type="submission" date="2024-02" db="EMBL/GenBank/DDBJ databases">
        <title>De novo assembly and annotation of 12 fungi associated with fruit tree decline syndrome in Ontario, Canada.</title>
        <authorList>
            <person name="Sulman M."/>
            <person name="Ellouze W."/>
            <person name="Ilyukhin E."/>
        </authorList>
    </citation>
    <scope>NUCLEOTIDE SEQUENCE [LARGE SCALE GENOMIC DNA]</scope>
    <source>
        <strain evidence="11 12">M1-105</strain>
    </source>
</reference>
<evidence type="ECO:0000259" key="10">
    <source>
        <dbReference type="Pfam" id="PF00198"/>
    </source>
</evidence>
<evidence type="ECO:0000256" key="4">
    <source>
        <dbReference type="ARBA" id="ARBA00012945"/>
    </source>
</evidence>
<comment type="similarity">
    <text evidence="3">Belongs to the 2-oxoacid dehydrogenase family.</text>
</comment>
<sequence>MEDLAGGNFTISNGGVFGSLFGTPIINLPQTAVLGLHGIKERPVVVDGKVEIRPMMYLALTYDHRLVDGREAATFLVAVKKYIEDPASMLLE</sequence>
<evidence type="ECO:0000313" key="12">
    <source>
        <dbReference type="Proteomes" id="UP001521116"/>
    </source>
</evidence>
<evidence type="ECO:0000256" key="2">
    <source>
        <dbReference type="ARBA" id="ARBA00005145"/>
    </source>
</evidence>
<evidence type="ECO:0000256" key="6">
    <source>
        <dbReference type="ARBA" id="ARBA00022679"/>
    </source>
</evidence>
<evidence type="ECO:0000256" key="8">
    <source>
        <dbReference type="ARBA" id="ARBA00023315"/>
    </source>
</evidence>
<dbReference type="InterPro" id="IPR023213">
    <property type="entry name" value="CAT-like_dom_sf"/>
</dbReference>
<proteinExistence type="inferred from homology"/>
<feature type="domain" description="2-oxoacid dehydrogenase acyltransferase catalytic" evidence="10">
    <location>
        <begin position="2"/>
        <end position="91"/>
    </location>
</feature>
<dbReference type="Pfam" id="PF00198">
    <property type="entry name" value="2-oxoacid_dh"/>
    <property type="match status" value="1"/>
</dbReference>
<accession>A0ABR3SJQ6</accession>
<dbReference type="Gene3D" id="3.30.559.10">
    <property type="entry name" value="Chloramphenicol acetyltransferase-like domain"/>
    <property type="match status" value="1"/>
</dbReference>
<keyword evidence="7" id="KW-0450">Lipoyl</keyword>
<evidence type="ECO:0000313" key="11">
    <source>
        <dbReference type="EMBL" id="KAL1622888.1"/>
    </source>
</evidence>
<evidence type="ECO:0000256" key="9">
    <source>
        <dbReference type="ARBA" id="ARBA00032406"/>
    </source>
</evidence>
<keyword evidence="8" id="KW-0012">Acyltransferase</keyword>
<evidence type="ECO:0000256" key="5">
    <source>
        <dbReference type="ARBA" id="ARBA00022532"/>
    </source>
</evidence>
<name>A0ABR3SJQ6_9PEZI</name>
<dbReference type="InterPro" id="IPR050537">
    <property type="entry name" value="2-oxoacid_dehydrogenase"/>
</dbReference>
<organism evidence="11 12">
    <name type="scientific">Neofusicoccum ribis</name>
    <dbReference type="NCBI Taxonomy" id="45134"/>
    <lineage>
        <taxon>Eukaryota</taxon>
        <taxon>Fungi</taxon>
        <taxon>Dikarya</taxon>
        <taxon>Ascomycota</taxon>
        <taxon>Pezizomycotina</taxon>
        <taxon>Dothideomycetes</taxon>
        <taxon>Dothideomycetes incertae sedis</taxon>
        <taxon>Botryosphaeriales</taxon>
        <taxon>Botryosphaeriaceae</taxon>
        <taxon>Neofusicoccum</taxon>
    </lineage>
</organism>
<dbReference type="PANTHER" id="PTHR43416">
    <property type="entry name" value="DIHYDROLIPOYLLYSINE-RESIDUE SUCCINYLTRANSFERASE COMPONENT OF 2-OXOGLUTARATE DEHYDROGENASE COMPLEX, MITOCHONDRIAL-RELATED"/>
    <property type="match status" value="1"/>
</dbReference>
<comment type="cofactor">
    <cofactor evidence="1">
        <name>(R)-lipoate</name>
        <dbReference type="ChEBI" id="CHEBI:83088"/>
    </cofactor>
</comment>
<evidence type="ECO:0000256" key="1">
    <source>
        <dbReference type="ARBA" id="ARBA00001938"/>
    </source>
</evidence>
<keyword evidence="5" id="KW-0816">Tricarboxylic acid cycle</keyword>
<evidence type="ECO:0000256" key="7">
    <source>
        <dbReference type="ARBA" id="ARBA00022823"/>
    </source>
</evidence>
<keyword evidence="12" id="KW-1185">Reference proteome</keyword>
<comment type="pathway">
    <text evidence="2">Amino-acid degradation; L-lysine degradation via saccharopine pathway; glutaryl-CoA from L-lysine: step 6/6.</text>
</comment>
<evidence type="ECO:0000256" key="3">
    <source>
        <dbReference type="ARBA" id="ARBA00007317"/>
    </source>
</evidence>
<dbReference type="Proteomes" id="UP001521116">
    <property type="component" value="Unassembled WGS sequence"/>
</dbReference>
<dbReference type="InterPro" id="IPR001078">
    <property type="entry name" value="2-oxoacid_DH_actylTfrase"/>
</dbReference>
<dbReference type="EMBL" id="JAJVDC020000129">
    <property type="protein sequence ID" value="KAL1622888.1"/>
    <property type="molecule type" value="Genomic_DNA"/>
</dbReference>
<dbReference type="PANTHER" id="PTHR43416:SF5">
    <property type="entry name" value="DIHYDROLIPOYLLYSINE-RESIDUE SUCCINYLTRANSFERASE COMPONENT OF 2-OXOGLUTARATE DEHYDROGENASE COMPLEX, MITOCHONDRIAL"/>
    <property type="match status" value="1"/>
</dbReference>
<comment type="caution">
    <text evidence="11">The sequence shown here is derived from an EMBL/GenBank/DDBJ whole genome shotgun (WGS) entry which is preliminary data.</text>
</comment>
<dbReference type="SUPFAM" id="SSF52777">
    <property type="entry name" value="CoA-dependent acyltransferases"/>
    <property type="match status" value="1"/>
</dbReference>
<keyword evidence="6" id="KW-0808">Transferase</keyword>
<protein>
    <recommendedName>
        <fullName evidence="4">dihydrolipoyllysine-residue succinyltransferase</fullName>
        <ecNumber evidence="4">2.3.1.61</ecNumber>
    </recommendedName>
    <alternativeName>
        <fullName evidence="9">2-oxoglutarate dehydrogenase complex component E2</fullName>
    </alternativeName>
</protein>
<dbReference type="EC" id="2.3.1.61" evidence="4"/>
<gene>
    <name evidence="11" type="primary">KGD2_2</name>
    <name evidence="11" type="ORF">SLS56_008569</name>
</gene>